<dbReference type="SMART" id="SM00257">
    <property type="entry name" value="LysM"/>
    <property type="match status" value="1"/>
</dbReference>
<dbReference type="OrthoDB" id="7019976at2"/>
<dbReference type="InterPro" id="IPR024542">
    <property type="entry name" value="YkvP_N"/>
</dbReference>
<keyword evidence="3" id="KW-1185">Reference proteome</keyword>
<dbReference type="STRING" id="1459.AF332_03485"/>
<dbReference type="InterPro" id="IPR036779">
    <property type="entry name" value="LysM_dom_sf"/>
</dbReference>
<sequence>MRVLFLESHPMWIYGLPNGFKDAGHKVMISGSLTKQNISEMTEQFKPDLIISMGWTEEHYKIKQTWIHDAVKKNKIPLIYWATEDPLHTKKFSIPLIKRMKPDFVFTVTPSMCELYKDHGFKSAHLDFAYHNSVHHRVEPLEKYRCDIAVVANAYPDFILKNPDSYRLSSLQTLISPLLKKNIRVDFWGNNWDAMEDLLGRKIPSDWNHGYLDYREAHKVYSSAKIVIGIQNCIDQLTQRTYETLGSEAFLITSKTPAVMSKFKHNRDLAISSSPKETVKLIKYYLKNNNIREQIRTQAKTALTNDTYQHRAQQIIKVLIDHGILSNNVKSTTAGEVIHYPELLKQKYEIHVVKNGDTLFEISQKYGVDFKKIMKLNHLESDLIEVGMLLKINRKNLRK</sequence>
<evidence type="ECO:0000259" key="1">
    <source>
        <dbReference type="PROSITE" id="PS51782"/>
    </source>
</evidence>
<dbReference type="AlphaFoldDB" id="A0A0M0G883"/>
<reference evidence="3" key="1">
    <citation type="submission" date="2015-07" db="EMBL/GenBank/DDBJ databases">
        <title>Fjat-10036 dsm4.</title>
        <authorList>
            <person name="Liu B."/>
            <person name="Wang J."/>
            <person name="Zhu Y."/>
            <person name="Liu G."/>
            <person name="Chen Q."/>
            <person name="Chen Z."/>
            <person name="Lan J."/>
            <person name="Che J."/>
            <person name="Ge C."/>
            <person name="Shi H."/>
            <person name="Pan Z."/>
            <person name="Liu X."/>
        </authorList>
    </citation>
    <scope>NUCLEOTIDE SEQUENCE [LARGE SCALE GENOMIC DNA]</scope>
    <source>
        <strain evidence="3">DSM 4</strain>
    </source>
</reference>
<dbReference type="Proteomes" id="UP000037109">
    <property type="component" value="Unassembled WGS sequence"/>
</dbReference>
<name>A0A0M0G883_SPOGL</name>
<dbReference type="PATRIC" id="fig|1459.3.peg.705"/>
<dbReference type="Pfam" id="PF12996">
    <property type="entry name" value="DUF3880"/>
    <property type="match status" value="1"/>
</dbReference>
<dbReference type="RefSeq" id="WP_053433325.1">
    <property type="nucleotide sequence ID" value="NZ_LGUF01000007.1"/>
</dbReference>
<protein>
    <submittedName>
        <fullName evidence="2">Peptigoglycan-binding protein LysM</fullName>
    </submittedName>
</protein>
<accession>A0A0M0G883</accession>
<dbReference type="InterPro" id="IPR055259">
    <property type="entry name" value="YkvP/CgeB_Glyco_trans-like"/>
</dbReference>
<feature type="domain" description="LysM" evidence="1">
    <location>
        <begin position="349"/>
        <end position="392"/>
    </location>
</feature>
<dbReference type="SUPFAM" id="SSF53756">
    <property type="entry name" value="UDP-Glycosyltransferase/glycogen phosphorylase"/>
    <property type="match status" value="1"/>
</dbReference>
<gene>
    <name evidence="2" type="ORF">AF332_03485</name>
</gene>
<dbReference type="PROSITE" id="PS51782">
    <property type="entry name" value="LYSM"/>
    <property type="match status" value="1"/>
</dbReference>
<dbReference type="Gene3D" id="3.10.350.10">
    <property type="entry name" value="LysM domain"/>
    <property type="match status" value="1"/>
</dbReference>
<dbReference type="CDD" id="cd00118">
    <property type="entry name" value="LysM"/>
    <property type="match status" value="1"/>
</dbReference>
<dbReference type="EMBL" id="LGUF01000007">
    <property type="protein sequence ID" value="KON85963.1"/>
    <property type="molecule type" value="Genomic_DNA"/>
</dbReference>
<dbReference type="Pfam" id="PF01476">
    <property type="entry name" value="LysM"/>
    <property type="match status" value="1"/>
</dbReference>
<organism evidence="2 3">
    <name type="scientific">Sporosarcina globispora</name>
    <name type="common">Bacillus globisporus</name>
    <dbReference type="NCBI Taxonomy" id="1459"/>
    <lineage>
        <taxon>Bacteria</taxon>
        <taxon>Bacillati</taxon>
        <taxon>Bacillota</taxon>
        <taxon>Bacilli</taxon>
        <taxon>Bacillales</taxon>
        <taxon>Caryophanaceae</taxon>
        <taxon>Sporosarcina</taxon>
    </lineage>
</organism>
<comment type="caution">
    <text evidence="2">The sequence shown here is derived from an EMBL/GenBank/DDBJ whole genome shotgun (WGS) entry which is preliminary data.</text>
</comment>
<dbReference type="InterPro" id="IPR018392">
    <property type="entry name" value="LysM"/>
</dbReference>
<evidence type="ECO:0000313" key="2">
    <source>
        <dbReference type="EMBL" id="KON85963.1"/>
    </source>
</evidence>
<dbReference type="SUPFAM" id="SSF54106">
    <property type="entry name" value="LysM domain"/>
    <property type="match status" value="1"/>
</dbReference>
<proteinExistence type="predicted"/>
<evidence type="ECO:0000313" key="3">
    <source>
        <dbReference type="Proteomes" id="UP000037109"/>
    </source>
</evidence>
<dbReference type="Pfam" id="PF13524">
    <property type="entry name" value="Glyco_trans_1_2"/>
    <property type="match status" value="1"/>
</dbReference>